<dbReference type="InterPro" id="IPR003838">
    <property type="entry name" value="ABC3_permease_C"/>
</dbReference>
<evidence type="ECO:0000256" key="7">
    <source>
        <dbReference type="SAM" id="Phobius"/>
    </source>
</evidence>
<evidence type="ECO:0000256" key="1">
    <source>
        <dbReference type="ARBA" id="ARBA00004651"/>
    </source>
</evidence>
<name>A0AAE3EHN6_9SPIR</name>
<feature type="transmembrane region" description="Helical" evidence="7">
    <location>
        <begin position="346"/>
        <end position="375"/>
    </location>
</feature>
<feature type="transmembrane region" description="Helical" evidence="7">
    <location>
        <begin position="406"/>
        <end position="424"/>
    </location>
</feature>
<comment type="caution">
    <text evidence="10">The sequence shown here is derived from an EMBL/GenBank/DDBJ whole genome shotgun (WGS) entry which is preliminary data.</text>
</comment>
<comment type="similarity">
    <text evidence="2">Belongs to the ABC-4 integral membrane protein family. LolC/E subfamily.</text>
</comment>
<evidence type="ECO:0000259" key="9">
    <source>
        <dbReference type="Pfam" id="PF12704"/>
    </source>
</evidence>
<evidence type="ECO:0000313" key="10">
    <source>
        <dbReference type="EMBL" id="MCD1653689.1"/>
    </source>
</evidence>
<dbReference type="AlphaFoldDB" id="A0AAE3EHN6"/>
<dbReference type="GO" id="GO:0044874">
    <property type="term" value="P:lipoprotein localization to outer membrane"/>
    <property type="evidence" value="ECO:0007669"/>
    <property type="project" value="TreeGrafter"/>
</dbReference>
<dbReference type="Pfam" id="PF12704">
    <property type="entry name" value="MacB_PCD"/>
    <property type="match status" value="1"/>
</dbReference>
<evidence type="ECO:0000256" key="2">
    <source>
        <dbReference type="ARBA" id="ARBA00005236"/>
    </source>
</evidence>
<protein>
    <submittedName>
        <fullName evidence="10">FtsX-like permease family protein</fullName>
    </submittedName>
</protein>
<evidence type="ECO:0000256" key="4">
    <source>
        <dbReference type="ARBA" id="ARBA00022692"/>
    </source>
</evidence>
<accession>A0AAE3EHN6</accession>
<feature type="domain" description="ABC3 transporter permease C-terminal" evidence="8">
    <location>
        <begin position="304"/>
        <end position="433"/>
    </location>
</feature>
<keyword evidence="5 7" id="KW-1133">Transmembrane helix</keyword>
<keyword evidence="11" id="KW-1185">Reference proteome</keyword>
<evidence type="ECO:0000313" key="11">
    <source>
        <dbReference type="Proteomes" id="UP001198163"/>
    </source>
</evidence>
<dbReference type="PANTHER" id="PTHR30489">
    <property type="entry name" value="LIPOPROTEIN-RELEASING SYSTEM TRANSMEMBRANE PROTEIN LOLE"/>
    <property type="match status" value="1"/>
</dbReference>
<proteinExistence type="inferred from homology"/>
<comment type="subcellular location">
    <subcellularLocation>
        <location evidence="1">Cell membrane</location>
        <topology evidence="1">Multi-pass membrane protein</topology>
    </subcellularLocation>
</comment>
<dbReference type="EMBL" id="JAINWA010000001">
    <property type="protein sequence ID" value="MCD1653689.1"/>
    <property type="molecule type" value="Genomic_DNA"/>
</dbReference>
<evidence type="ECO:0000256" key="3">
    <source>
        <dbReference type="ARBA" id="ARBA00022475"/>
    </source>
</evidence>
<evidence type="ECO:0000256" key="6">
    <source>
        <dbReference type="ARBA" id="ARBA00023136"/>
    </source>
</evidence>
<keyword evidence="3" id="KW-1003">Cell membrane</keyword>
<dbReference type="InterPro" id="IPR051447">
    <property type="entry name" value="Lipoprotein-release_system"/>
</dbReference>
<dbReference type="RefSeq" id="WP_230752992.1">
    <property type="nucleotide sequence ID" value="NZ_JAINWA010000001.1"/>
</dbReference>
<dbReference type="PANTHER" id="PTHR30489:SF0">
    <property type="entry name" value="LIPOPROTEIN-RELEASING SYSTEM TRANSMEMBRANE PROTEIN LOLE"/>
    <property type="match status" value="1"/>
</dbReference>
<reference evidence="10" key="1">
    <citation type="submission" date="2021-08" db="EMBL/GenBank/DDBJ databases">
        <title>Comparative analyses of Brucepasteria parasyntrophica and Teretinema zuelzerae.</title>
        <authorList>
            <person name="Song Y."/>
            <person name="Brune A."/>
        </authorList>
    </citation>
    <scope>NUCLEOTIDE SEQUENCE</scope>
    <source>
        <strain evidence="10">DSM 1903</strain>
    </source>
</reference>
<keyword evidence="4 7" id="KW-0812">Transmembrane</keyword>
<evidence type="ECO:0000256" key="5">
    <source>
        <dbReference type="ARBA" id="ARBA00022989"/>
    </source>
</evidence>
<sequence>MTMAKMAFRNVWRYRRRSLITAIAIALGVLFSIMVDAMLYGAERESARNIREYETGDVKAFAPGYFEERQFLPFEFFIEPGDRQRIEAIFAAERQANGSADDGTAGLSTARPVSRWAPRVVGGAELYFTEEFFPVAGSAEVKFHAVDPEREETVFRTPRMIEKGRWLKKGDEGIVIGGWLAEDIGADVGYMVSVELKGRGGFYQTFDAEIVGIALTDNPYVNRSAIYMDLSRADELLALEGAVTEYAIAFPPEGKKENHRKALSSAVARSMNGGSQAPEIYGWDEIESDAVLLTKTKSGGSKAYLFFMFVIAAVGISNTMLMAVMERKNEIGMLRSLGYGNGSIRWLFLVEGFAIGLIGTAAGTLFGSVIVALMVEYGIDFSFMMREMDAGYRLTGVMRSAWHPQGMLSAIVGALVISSAVAWFPSGRILKAEVAEILRS</sequence>
<organism evidence="10 11">
    <name type="scientific">Teretinema zuelzerae</name>
    <dbReference type="NCBI Taxonomy" id="156"/>
    <lineage>
        <taxon>Bacteria</taxon>
        <taxon>Pseudomonadati</taxon>
        <taxon>Spirochaetota</taxon>
        <taxon>Spirochaetia</taxon>
        <taxon>Spirochaetales</taxon>
        <taxon>Treponemataceae</taxon>
        <taxon>Teretinema</taxon>
    </lineage>
</organism>
<evidence type="ECO:0000259" key="8">
    <source>
        <dbReference type="Pfam" id="PF02687"/>
    </source>
</evidence>
<keyword evidence="6 7" id="KW-0472">Membrane</keyword>
<dbReference type="InterPro" id="IPR025857">
    <property type="entry name" value="MacB_PCD"/>
</dbReference>
<dbReference type="GO" id="GO:0098797">
    <property type="term" value="C:plasma membrane protein complex"/>
    <property type="evidence" value="ECO:0007669"/>
    <property type="project" value="TreeGrafter"/>
</dbReference>
<dbReference type="Proteomes" id="UP001198163">
    <property type="component" value="Unassembled WGS sequence"/>
</dbReference>
<feature type="transmembrane region" description="Helical" evidence="7">
    <location>
        <begin position="303"/>
        <end position="325"/>
    </location>
</feature>
<gene>
    <name evidence="10" type="ORF">K7J14_03125</name>
</gene>
<dbReference type="Pfam" id="PF02687">
    <property type="entry name" value="FtsX"/>
    <property type="match status" value="1"/>
</dbReference>
<feature type="domain" description="MacB-like periplasmic core" evidence="9">
    <location>
        <begin position="18"/>
        <end position="243"/>
    </location>
</feature>